<dbReference type="Gene3D" id="3.40.50.300">
    <property type="entry name" value="P-loop containing nucleotide triphosphate hydrolases"/>
    <property type="match status" value="2"/>
</dbReference>
<dbReference type="Proteomes" id="UP000194903">
    <property type="component" value="Unassembled WGS sequence"/>
</dbReference>
<accession>A0A252F268</accession>
<dbReference type="RefSeq" id="WP_087021033.1">
    <property type="nucleotide sequence ID" value="NZ_CP178353.1"/>
</dbReference>
<dbReference type="InterPro" id="IPR022489">
    <property type="entry name" value="PolyP_AMP_Tfrase"/>
</dbReference>
<dbReference type="GO" id="GO:0043751">
    <property type="term" value="F:polyphosphate:AMP phosphotransferase activity"/>
    <property type="evidence" value="ECO:0007669"/>
    <property type="project" value="InterPro"/>
</dbReference>
<feature type="domain" description="Polyphosphate kinase-2-related" evidence="1">
    <location>
        <begin position="13"/>
        <end position="233"/>
    </location>
</feature>
<dbReference type="SUPFAM" id="SSF52540">
    <property type="entry name" value="P-loop containing nucleoside triphosphate hydrolases"/>
    <property type="match status" value="2"/>
</dbReference>
<reference evidence="2 3" key="1">
    <citation type="submission" date="2017-05" db="EMBL/GenBank/DDBJ databases">
        <title>Butyricicoccus porcorum sp. nov. a butyrate-producing bacterium from the swine intestinal tract.</title>
        <authorList>
            <person name="Trachsel J."/>
            <person name="Humphrey S."/>
            <person name="Allen H.K."/>
        </authorList>
    </citation>
    <scope>NUCLEOTIDE SEQUENCE [LARGE SCALE GENOMIC DNA]</scope>
    <source>
        <strain evidence="2">BB10</strain>
    </source>
</reference>
<feature type="domain" description="Polyphosphate kinase-2-related" evidence="1">
    <location>
        <begin position="269"/>
        <end position="490"/>
    </location>
</feature>
<proteinExistence type="predicted"/>
<dbReference type="Pfam" id="PF03976">
    <property type="entry name" value="PPK2"/>
    <property type="match status" value="2"/>
</dbReference>
<dbReference type="GO" id="GO:0006797">
    <property type="term" value="P:polyphosphate metabolic process"/>
    <property type="evidence" value="ECO:0007669"/>
    <property type="project" value="InterPro"/>
</dbReference>
<gene>
    <name evidence="2" type="ORF">CBW42_10450</name>
</gene>
<dbReference type="AlphaFoldDB" id="A0A252F268"/>
<keyword evidence="2" id="KW-0808">Transferase</keyword>
<dbReference type="EMBL" id="NHOC01000009">
    <property type="protein sequence ID" value="OUM19894.1"/>
    <property type="molecule type" value="Genomic_DNA"/>
</dbReference>
<evidence type="ECO:0000259" key="1">
    <source>
        <dbReference type="Pfam" id="PF03976"/>
    </source>
</evidence>
<evidence type="ECO:0000313" key="2">
    <source>
        <dbReference type="EMBL" id="OUM19894.1"/>
    </source>
</evidence>
<dbReference type="OrthoDB" id="9775224at2"/>
<dbReference type="NCBIfam" id="TIGR03708">
    <property type="entry name" value="poly_P_AMP_trns"/>
    <property type="match status" value="1"/>
</dbReference>
<dbReference type="PANTHER" id="PTHR34383:SF3">
    <property type="entry name" value="POLYPHOSPHATE:AMP PHOSPHOTRANSFERASE"/>
    <property type="match status" value="1"/>
</dbReference>
<comment type="caution">
    <text evidence="2">The sequence shown here is derived from an EMBL/GenBank/DDBJ whole genome shotgun (WGS) entry which is preliminary data.</text>
</comment>
<name>A0A252F268_9FIRM</name>
<sequence>MLNSIDFNRRMTDVEYRLETKAVRGELANLQHRMKESKLPVIVLFEGWDSSGKGSMIANMIQTLDPRFFKVHNTKDPTPEEQRHPFLWRHWLRTPEKGKMAIFDESWYPEVSRARIESNLSTEEAYSRMESINTFERQLSQDGCLIIKFFLHISCKEQAKRHAKLMEDKNTRWRVTERDKFRNKHYKEYYRVYDEMLEKTNTVFAPWHVISAHERRSAMNEIYSIIVDSIRTALDKPKIIVPSEYQSQVHTFHLVKKPKLDEVPLYRRIEEDKYRTMLRHEQKKLSKLHNIVYRERIPIIIAYEGWDAAGKGGNIKRLTSALDPRGYEVIPIASPTPVEKMHHHLWRFWQNLPKDGHVAVFDRTWYGRVMVERLEGFCTEEEWKRAYQELNEFEYELEKWGAILIKFWLHIDSDEQLRRFTERQNTPEKQWKITDEDWRNREKWDLYETAVNDMIRLTSTEYAPWTIVESQDKKFGRIKAIQTLNDAIEARL</sequence>
<organism evidence="2 3">
    <name type="scientific">Butyricicoccus porcorum</name>
    <dbReference type="NCBI Taxonomy" id="1945634"/>
    <lineage>
        <taxon>Bacteria</taxon>
        <taxon>Bacillati</taxon>
        <taxon>Bacillota</taxon>
        <taxon>Clostridia</taxon>
        <taxon>Eubacteriales</taxon>
        <taxon>Butyricicoccaceae</taxon>
        <taxon>Butyricicoccus</taxon>
    </lineage>
</organism>
<keyword evidence="3" id="KW-1185">Reference proteome</keyword>
<dbReference type="InterPro" id="IPR027417">
    <property type="entry name" value="P-loop_NTPase"/>
</dbReference>
<evidence type="ECO:0000313" key="3">
    <source>
        <dbReference type="Proteomes" id="UP000194903"/>
    </source>
</evidence>
<dbReference type="PANTHER" id="PTHR34383">
    <property type="entry name" value="POLYPHOSPHATE:AMP PHOSPHOTRANSFERASE-RELATED"/>
    <property type="match status" value="1"/>
</dbReference>
<dbReference type="InterPro" id="IPR022488">
    <property type="entry name" value="PPK2-related"/>
</dbReference>
<protein>
    <submittedName>
        <fullName evidence="2">Polyphosphate:AMP phosphotransferase</fullName>
    </submittedName>
</protein>